<dbReference type="AlphaFoldDB" id="A3IIL5"/>
<evidence type="ECO:0000313" key="2">
    <source>
        <dbReference type="Proteomes" id="UP000003781"/>
    </source>
</evidence>
<gene>
    <name evidence="1" type="ORF">CY0110_17667</name>
</gene>
<reference evidence="1 2" key="1">
    <citation type="submission" date="2007-03" db="EMBL/GenBank/DDBJ databases">
        <authorList>
            <person name="Stal L."/>
            <person name="Ferriera S."/>
            <person name="Johnson J."/>
            <person name="Kravitz S."/>
            <person name="Beeson K."/>
            <person name="Sutton G."/>
            <person name="Rogers Y.-H."/>
            <person name="Friedman R."/>
            <person name="Frazier M."/>
            <person name="Venter J.C."/>
        </authorList>
    </citation>
    <scope>NUCLEOTIDE SEQUENCE [LARGE SCALE GENOMIC DNA]</scope>
    <source>
        <strain evidence="1 2">CCY0110</strain>
    </source>
</reference>
<accession>A3IIL5</accession>
<dbReference type="Proteomes" id="UP000003781">
    <property type="component" value="Unassembled WGS sequence"/>
</dbReference>
<comment type="caution">
    <text evidence="1">The sequence shown here is derived from an EMBL/GenBank/DDBJ whole genome shotgun (WGS) entry which is preliminary data.</text>
</comment>
<proteinExistence type="predicted"/>
<name>A3IIL5_9CHRO</name>
<evidence type="ECO:0000313" key="1">
    <source>
        <dbReference type="EMBL" id="EAZ93647.1"/>
    </source>
</evidence>
<dbReference type="EMBL" id="AAXW01000002">
    <property type="protein sequence ID" value="EAZ93647.1"/>
    <property type="molecule type" value="Genomic_DNA"/>
</dbReference>
<keyword evidence="2" id="KW-1185">Reference proteome</keyword>
<organism evidence="1 2">
    <name type="scientific">Crocosphaera chwakensis CCY0110</name>
    <dbReference type="NCBI Taxonomy" id="391612"/>
    <lineage>
        <taxon>Bacteria</taxon>
        <taxon>Bacillati</taxon>
        <taxon>Cyanobacteriota</taxon>
        <taxon>Cyanophyceae</taxon>
        <taxon>Oscillatoriophycideae</taxon>
        <taxon>Chroococcales</taxon>
        <taxon>Aphanothecaceae</taxon>
        <taxon>Crocosphaera</taxon>
        <taxon>Crocosphaera chwakensis</taxon>
    </lineage>
</organism>
<protein>
    <submittedName>
        <fullName evidence="1">Uncharacterized protein</fullName>
    </submittedName>
</protein>
<sequence length="40" mass="4542">MFGVGGTFDFMLHFLSKPDSIHPTFLRVRHIPFTGNNGYS</sequence>